<organism evidence="15 16">
    <name type="scientific">Brevibacterium rongguiense</name>
    <dbReference type="NCBI Taxonomy" id="2695267"/>
    <lineage>
        <taxon>Bacteria</taxon>
        <taxon>Bacillati</taxon>
        <taxon>Actinomycetota</taxon>
        <taxon>Actinomycetes</taxon>
        <taxon>Micrococcales</taxon>
        <taxon>Brevibacteriaceae</taxon>
        <taxon>Brevibacterium</taxon>
    </lineage>
</organism>
<feature type="domain" description="PLD phosphodiesterase" evidence="14">
    <location>
        <begin position="221"/>
        <end position="248"/>
    </location>
</feature>
<name>A0A6N9H851_9MICO</name>
<keyword evidence="11" id="KW-1208">Phospholipid metabolism</keyword>
<dbReference type="Pfam" id="PF13091">
    <property type="entry name" value="PLDc_2"/>
    <property type="match status" value="2"/>
</dbReference>
<feature type="domain" description="PLD phosphodiesterase" evidence="14">
    <location>
        <begin position="406"/>
        <end position="433"/>
    </location>
</feature>
<keyword evidence="2" id="KW-1003">Cell membrane</keyword>
<dbReference type="GO" id="GO:0005886">
    <property type="term" value="C:plasma membrane"/>
    <property type="evidence" value="ECO:0007669"/>
    <property type="project" value="UniProtKB-SubCell"/>
</dbReference>
<keyword evidence="7 13" id="KW-1133">Transmembrane helix</keyword>
<evidence type="ECO:0000256" key="13">
    <source>
        <dbReference type="SAM" id="Phobius"/>
    </source>
</evidence>
<evidence type="ECO:0000256" key="9">
    <source>
        <dbReference type="ARBA" id="ARBA00023136"/>
    </source>
</evidence>
<dbReference type="Gene3D" id="3.30.870.10">
    <property type="entry name" value="Endonuclease Chain A"/>
    <property type="match status" value="2"/>
</dbReference>
<sequence>MQLLIDTLPTWLAIVIILIDYSIKIAAIGIVPENRRPGSSTGWLMLILFLPIVGIPAFLMFGSPYVNDRRRRIQAQANEMLKNGTDDVPDWPDTLHPSENIGSLIRLNRNLTFLPMVDGLNHGVTMNYEDSIQRMADIVNGAQEYVHAEIYICAWDGTTDVFFRALEDAAARGVTVRLLFDHLGSRKYPGFKRMGKKLTAAGIDWHLMLPFQPLRGRLRRVDLRNHRKLVVVDGQRAIMGSQNMIDSSYLAKKNIRIGRHWNDITVELTGQIVTELEAVFATDWYSEAGEELGIQQYRVPEDDDPALGGAENALQLIPSGPGFQTEPNLRFFTAMINAAQERVRIVSPYFIPDESLLAAIITASHRDVRVELYVGEQADQFLVDHAQSSYYEMLLDAGVHILRYPKPAVLHTKCFTIDDTYGVMGSSNMDMRSFGLNYEISLFAMDGDIVPALTEVIDTYAAKSTELTRAEWEQRSLGRRYVDSVCRLTSALM</sequence>
<keyword evidence="16" id="KW-1185">Reference proteome</keyword>
<dbReference type="EMBL" id="WWEQ01000038">
    <property type="protein sequence ID" value="MYM20149.1"/>
    <property type="molecule type" value="Genomic_DNA"/>
</dbReference>
<dbReference type="GO" id="GO:0008808">
    <property type="term" value="F:cardiolipin synthase activity"/>
    <property type="evidence" value="ECO:0007669"/>
    <property type="project" value="UniProtKB-UniRule"/>
</dbReference>
<dbReference type="InterPro" id="IPR027379">
    <property type="entry name" value="CLS_N"/>
</dbReference>
<keyword evidence="4" id="KW-0808">Transferase</keyword>
<dbReference type="AlphaFoldDB" id="A0A6N9H851"/>
<dbReference type="PANTHER" id="PTHR21248:SF22">
    <property type="entry name" value="PHOSPHOLIPASE D"/>
    <property type="match status" value="1"/>
</dbReference>
<evidence type="ECO:0000256" key="11">
    <source>
        <dbReference type="ARBA" id="ARBA00023264"/>
    </source>
</evidence>
<proteinExistence type="predicted"/>
<keyword evidence="8" id="KW-0443">Lipid metabolism</keyword>
<dbReference type="InterPro" id="IPR025202">
    <property type="entry name" value="PLD-like_dom"/>
</dbReference>
<evidence type="ECO:0000313" key="16">
    <source>
        <dbReference type="Proteomes" id="UP000469215"/>
    </source>
</evidence>
<dbReference type="PROSITE" id="PS50035">
    <property type="entry name" value="PLD"/>
    <property type="match status" value="2"/>
</dbReference>
<dbReference type="RefSeq" id="WP_160953572.1">
    <property type="nucleotide sequence ID" value="NZ_WWEQ01000038.1"/>
</dbReference>
<keyword evidence="5 13" id="KW-0812">Transmembrane</keyword>
<dbReference type="GO" id="GO:0032049">
    <property type="term" value="P:cardiolipin biosynthetic process"/>
    <property type="evidence" value="ECO:0007669"/>
    <property type="project" value="UniProtKB-UniRule"/>
</dbReference>
<keyword evidence="10" id="KW-0594">Phospholipid biosynthesis</keyword>
<gene>
    <name evidence="15" type="primary">cls</name>
    <name evidence="15" type="ORF">GSY69_09255</name>
</gene>
<evidence type="ECO:0000256" key="8">
    <source>
        <dbReference type="ARBA" id="ARBA00023098"/>
    </source>
</evidence>
<protein>
    <recommendedName>
        <fullName evidence="12">Cardiolipin synthase</fullName>
        <ecNumber evidence="12">2.7.8.-</ecNumber>
    </recommendedName>
</protein>
<dbReference type="Proteomes" id="UP000469215">
    <property type="component" value="Unassembled WGS sequence"/>
</dbReference>
<evidence type="ECO:0000256" key="6">
    <source>
        <dbReference type="ARBA" id="ARBA00022737"/>
    </source>
</evidence>
<feature type="transmembrane region" description="Helical" evidence="13">
    <location>
        <begin position="12"/>
        <end position="31"/>
    </location>
</feature>
<comment type="subcellular location">
    <subcellularLocation>
        <location evidence="1">Cell membrane</location>
        <topology evidence="1">Multi-pass membrane protein</topology>
    </subcellularLocation>
</comment>
<evidence type="ECO:0000256" key="7">
    <source>
        <dbReference type="ARBA" id="ARBA00022989"/>
    </source>
</evidence>
<evidence type="ECO:0000256" key="3">
    <source>
        <dbReference type="ARBA" id="ARBA00022516"/>
    </source>
</evidence>
<evidence type="ECO:0000256" key="5">
    <source>
        <dbReference type="ARBA" id="ARBA00022692"/>
    </source>
</evidence>
<evidence type="ECO:0000256" key="2">
    <source>
        <dbReference type="ARBA" id="ARBA00022475"/>
    </source>
</evidence>
<evidence type="ECO:0000256" key="12">
    <source>
        <dbReference type="NCBIfam" id="TIGR04265"/>
    </source>
</evidence>
<comment type="caution">
    <text evidence="15">The sequence shown here is derived from an EMBL/GenBank/DDBJ whole genome shotgun (WGS) entry which is preliminary data.</text>
</comment>
<keyword evidence="6" id="KW-0677">Repeat</keyword>
<dbReference type="EC" id="2.7.8.-" evidence="12"/>
<evidence type="ECO:0000256" key="1">
    <source>
        <dbReference type="ARBA" id="ARBA00004651"/>
    </source>
</evidence>
<reference evidence="15 16" key="1">
    <citation type="submission" date="2020-01" db="EMBL/GenBank/DDBJ databases">
        <authorList>
            <person name="Deng T."/>
        </authorList>
    </citation>
    <scope>NUCLEOTIDE SEQUENCE [LARGE SCALE GENOMIC DNA]</scope>
    <source>
        <strain evidence="15 16">5221</strain>
    </source>
</reference>
<evidence type="ECO:0000256" key="10">
    <source>
        <dbReference type="ARBA" id="ARBA00023209"/>
    </source>
</evidence>
<dbReference type="PANTHER" id="PTHR21248">
    <property type="entry name" value="CARDIOLIPIN SYNTHASE"/>
    <property type="match status" value="1"/>
</dbReference>
<dbReference type="SUPFAM" id="SSF56024">
    <property type="entry name" value="Phospholipase D/nuclease"/>
    <property type="match status" value="2"/>
</dbReference>
<accession>A0A6N9H851</accession>
<evidence type="ECO:0000259" key="14">
    <source>
        <dbReference type="PROSITE" id="PS50035"/>
    </source>
</evidence>
<feature type="transmembrane region" description="Helical" evidence="13">
    <location>
        <begin position="43"/>
        <end position="66"/>
    </location>
</feature>
<evidence type="ECO:0000313" key="15">
    <source>
        <dbReference type="EMBL" id="MYM20149.1"/>
    </source>
</evidence>
<dbReference type="InterPro" id="IPR001736">
    <property type="entry name" value="PLipase_D/transphosphatidylase"/>
</dbReference>
<dbReference type="SMART" id="SM00155">
    <property type="entry name" value="PLDc"/>
    <property type="match status" value="2"/>
</dbReference>
<keyword evidence="9 13" id="KW-0472">Membrane</keyword>
<dbReference type="InterPro" id="IPR022924">
    <property type="entry name" value="Cardiolipin_synthase"/>
</dbReference>
<dbReference type="NCBIfam" id="TIGR04265">
    <property type="entry name" value="bac_cardiolipin"/>
    <property type="match status" value="1"/>
</dbReference>
<evidence type="ECO:0000256" key="4">
    <source>
        <dbReference type="ARBA" id="ARBA00022679"/>
    </source>
</evidence>
<keyword evidence="3" id="KW-0444">Lipid biosynthesis</keyword>
<dbReference type="Pfam" id="PF13396">
    <property type="entry name" value="PLDc_N"/>
    <property type="match status" value="1"/>
</dbReference>